<dbReference type="Proteomes" id="UP001596067">
    <property type="component" value="Unassembled WGS sequence"/>
</dbReference>
<dbReference type="RefSeq" id="WP_313762617.1">
    <property type="nucleotide sequence ID" value="NZ_BAAAVH010000110.1"/>
</dbReference>
<reference evidence="3" key="1">
    <citation type="journal article" date="2019" name="Int. J. Syst. Evol. Microbiol.">
        <title>The Global Catalogue of Microorganisms (GCM) 10K type strain sequencing project: providing services to taxonomists for standard genome sequencing and annotation.</title>
        <authorList>
            <consortium name="The Broad Institute Genomics Platform"/>
            <consortium name="The Broad Institute Genome Sequencing Center for Infectious Disease"/>
            <person name="Wu L."/>
            <person name="Ma J."/>
        </authorList>
    </citation>
    <scope>NUCLEOTIDE SEQUENCE [LARGE SCALE GENOMIC DNA]</scope>
    <source>
        <strain evidence="3">CGMCC 4.1469</strain>
    </source>
</reference>
<dbReference type="EMBL" id="JBHSOD010000004">
    <property type="protein sequence ID" value="MFC5884480.1"/>
    <property type="molecule type" value="Genomic_DNA"/>
</dbReference>
<dbReference type="Pfam" id="PF04717">
    <property type="entry name" value="Phage_base_V"/>
    <property type="match status" value="1"/>
</dbReference>
<proteinExistence type="predicted"/>
<dbReference type="Gene3D" id="2.40.50.260">
    <property type="entry name" value="Nucleic acid-binding protein domain"/>
    <property type="match status" value="1"/>
</dbReference>
<organism evidence="2 3">
    <name type="scientific">Kitasatospora aburaviensis</name>
    <dbReference type="NCBI Taxonomy" id="67265"/>
    <lineage>
        <taxon>Bacteria</taxon>
        <taxon>Bacillati</taxon>
        <taxon>Actinomycetota</taxon>
        <taxon>Actinomycetes</taxon>
        <taxon>Kitasatosporales</taxon>
        <taxon>Streptomycetaceae</taxon>
        <taxon>Kitasatospora</taxon>
    </lineage>
</organism>
<accession>A0ABW1ERM7</accession>
<evidence type="ECO:0000259" key="1">
    <source>
        <dbReference type="Pfam" id="PF04717"/>
    </source>
</evidence>
<gene>
    <name evidence="2" type="ORF">ACFP0N_05685</name>
</gene>
<evidence type="ECO:0000313" key="2">
    <source>
        <dbReference type="EMBL" id="MFC5884480.1"/>
    </source>
</evidence>
<keyword evidence="3" id="KW-1185">Reference proteome</keyword>
<feature type="domain" description="Gp5/Type VI secretion system Vgr protein OB-fold" evidence="1">
    <location>
        <begin position="23"/>
        <end position="98"/>
    </location>
</feature>
<sequence length="235" mass="24501">MEPLEHVVARLVERVEGRYFGKYRGIVSDVDDPRALGRVRVRVPHLTGDVELGWALPCLPYGGLPGEGLFTVPGKGAGVWVEFEGGNLAYPVWTGSWWATGEVPKGAGPAQKVLRSAKGHVVVLDDEEETLTVTDANGNSVTMDSAGVVIEDVGGNTITMDAGGITIGGSTVTIGEQATDHLVGHAALNTALQALVQALATHTHGFSGPAGFTSPPVVPIVLGLDAAKSRHEVEL</sequence>
<comment type="caution">
    <text evidence="2">The sequence shown here is derived from an EMBL/GenBank/DDBJ whole genome shotgun (WGS) entry which is preliminary data.</text>
</comment>
<dbReference type="SUPFAM" id="SSF69255">
    <property type="entry name" value="gp5 N-terminal domain-like"/>
    <property type="match status" value="1"/>
</dbReference>
<evidence type="ECO:0000313" key="3">
    <source>
        <dbReference type="Proteomes" id="UP001596067"/>
    </source>
</evidence>
<name>A0ABW1ERM7_9ACTN</name>
<protein>
    <submittedName>
        <fullName evidence="2">Phage baseplate assembly protein V</fullName>
    </submittedName>
</protein>
<dbReference type="InterPro" id="IPR006531">
    <property type="entry name" value="Gp5/Vgr_OB"/>
</dbReference>